<dbReference type="Proteomes" id="UP000299102">
    <property type="component" value="Unassembled WGS sequence"/>
</dbReference>
<dbReference type="AlphaFoldDB" id="A0A4C1SD75"/>
<organism evidence="1 2">
    <name type="scientific">Eumeta variegata</name>
    <name type="common">Bagworm moth</name>
    <name type="synonym">Eumeta japonica</name>
    <dbReference type="NCBI Taxonomy" id="151549"/>
    <lineage>
        <taxon>Eukaryota</taxon>
        <taxon>Metazoa</taxon>
        <taxon>Ecdysozoa</taxon>
        <taxon>Arthropoda</taxon>
        <taxon>Hexapoda</taxon>
        <taxon>Insecta</taxon>
        <taxon>Pterygota</taxon>
        <taxon>Neoptera</taxon>
        <taxon>Endopterygota</taxon>
        <taxon>Lepidoptera</taxon>
        <taxon>Glossata</taxon>
        <taxon>Ditrysia</taxon>
        <taxon>Tineoidea</taxon>
        <taxon>Psychidae</taxon>
        <taxon>Oiketicinae</taxon>
        <taxon>Eumeta</taxon>
    </lineage>
</organism>
<dbReference type="EMBL" id="BGZK01000002">
    <property type="protein sequence ID" value="GBO99049.1"/>
    <property type="molecule type" value="Genomic_DNA"/>
</dbReference>
<comment type="caution">
    <text evidence="1">The sequence shown here is derived from an EMBL/GenBank/DDBJ whole genome shotgun (WGS) entry which is preliminary data.</text>
</comment>
<evidence type="ECO:0000313" key="2">
    <source>
        <dbReference type="Proteomes" id="UP000299102"/>
    </source>
</evidence>
<sequence length="171" mass="18926">MRGVGRRSDEPLSPRLCDEFRQVFCFVRYFVLDPDFNHIFDSDPIPTLVHGSNFFLNFGPAPVSDSAVYSAFNSDSAASHSFDLNKTEGNGTGIEIENETGIRTDKEIEVEIENRVSMRYPKQSYKRVARGGGPRRSCLLYRGAPSAGPARAPRPAPPARPLVFASCIKLS</sequence>
<name>A0A4C1SD75_EUMVA</name>
<evidence type="ECO:0000313" key="1">
    <source>
        <dbReference type="EMBL" id="GBO99049.1"/>
    </source>
</evidence>
<proteinExistence type="predicted"/>
<gene>
    <name evidence="1" type="ORF">EVAR_401_1</name>
</gene>
<protein>
    <submittedName>
        <fullName evidence="1">Uncharacterized protein</fullName>
    </submittedName>
</protein>
<reference evidence="1 2" key="1">
    <citation type="journal article" date="2019" name="Commun. Biol.">
        <title>The bagworm genome reveals a unique fibroin gene that provides high tensile strength.</title>
        <authorList>
            <person name="Kono N."/>
            <person name="Nakamura H."/>
            <person name="Ohtoshi R."/>
            <person name="Tomita M."/>
            <person name="Numata K."/>
            <person name="Arakawa K."/>
        </authorList>
    </citation>
    <scope>NUCLEOTIDE SEQUENCE [LARGE SCALE GENOMIC DNA]</scope>
</reference>
<accession>A0A4C1SD75</accession>
<keyword evidence="2" id="KW-1185">Reference proteome</keyword>